<dbReference type="GO" id="GO:0015171">
    <property type="term" value="F:amino acid transmembrane transporter activity"/>
    <property type="evidence" value="ECO:0007669"/>
    <property type="project" value="TreeGrafter"/>
</dbReference>
<keyword evidence="2" id="KW-0472">Membrane</keyword>
<organism evidence="4 5">
    <name type="scientific">Rhabdobacter roseus</name>
    <dbReference type="NCBI Taxonomy" id="1655419"/>
    <lineage>
        <taxon>Bacteria</taxon>
        <taxon>Pseudomonadati</taxon>
        <taxon>Bacteroidota</taxon>
        <taxon>Cytophagia</taxon>
        <taxon>Cytophagales</taxon>
        <taxon>Cytophagaceae</taxon>
        <taxon>Rhabdobacter</taxon>
    </lineage>
</organism>
<dbReference type="PANTHER" id="PTHR43243">
    <property type="entry name" value="INNER MEMBRANE TRANSPORTER YGJI-RELATED"/>
    <property type="match status" value="1"/>
</dbReference>
<evidence type="ECO:0000313" key="4">
    <source>
        <dbReference type="EMBL" id="MBB5286673.1"/>
    </source>
</evidence>
<feature type="domain" description="Cationic amino acid transporter C-terminal" evidence="3">
    <location>
        <begin position="22"/>
        <end position="72"/>
    </location>
</feature>
<keyword evidence="5" id="KW-1185">Reference proteome</keyword>
<dbReference type="Proteomes" id="UP000557307">
    <property type="component" value="Unassembled WGS sequence"/>
</dbReference>
<sequence>FCLVCAGVWMMRVKMPHLPRSFKAPLVPFVPLAGIVVCLYLMYSLPIESWYRLAVWLLLGLAIYFFYGKKHSKIREQ</sequence>
<dbReference type="PANTHER" id="PTHR43243:SF4">
    <property type="entry name" value="CATIONIC AMINO ACID TRANSPORTER 4"/>
    <property type="match status" value="1"/>
</dbReference>
<dbReference type="InterPro" id="IPR029485">
    <property type="entry name" value="CAT_C"/>
</dbReference>
<evidence type="ECO:0000256" key="2">
    <source>
        <dbReference type="SAM" id="Phobius"/>
    </source>
</evidence>
<dbReference type="Gene3D" id="1.20.1740.10">
    <property type="entry name" value="Amino acid/polyamine transporter I"/>
    <property type="match status" value="1"/>
</dbReference>
<feature type="non-terminal residue" evidence="4">
    <location>
        <position position="1"/>
    </location>
</feature>
<dbReference type="AlphaFoldDB" id="A0A840TZE9"/>
<gene>
    <name evidence="4" type="ORF">HNQ92_004834</name>
</gene>
<evidence type="ECO:0000259" key="3">
    <source>
        <dbReference type="Pfam" id="PF13906"/>
    </source>
</evidence>
<dbReference type="EMBL" id="JACHGF010000010">
    <property type="protein sequence ID" value="MBB5286673.1"/>
    <property type="molecule type" value="Genomic_DNA"/>
</dbReference>
<evidence type="ECO:0000256" key="1">
    <source>
        <dbReference type="ARBA" id="ARBA00022448"/>
    </source>
</evidence>
<protein>
    <submittedName>
        <fullName evidence="4">Amino acid transporter</fullName>
    </submittedName>
</protein>
<dbReference type="RefSeq" id="WP_281380781.1">
    <property type="nucleotide sequence ID" value="NZ_JACHGF010000010.1"/>
</dbReference>
<feature type="transmembrane region" description="Helical" evidence="2">
    <location>
        <begin position="49"/>
        <end position="67"/>
    </location>
</feature>
<name>A0A840TZE9_9BACT</name>
<feature type="transmembrane region" description="Helical" evidence="2">
    <location>
        <begin position="24"/>
        <end position="43"/>
    </location>
</feature>
<accession>A0A840TZE9</accession>
<keyword evidence="2" id="KW-1133">Transmembrane helix</keyword>
<keyword evidence="1" id="KW-0813">Transport</keyword>
<proteinExistence type="predicted"/>
<keyword evidence="2" id="KW-0812">Transmembrane</keyword>
<dbReference type="Pfam" id="PF13906">
    <property type="entry name" value="AA_permease_C"/>
    <property type="match status" value="1"/>
</dbReference>
<evidence type="ECO:0000313" key="5">
    <source>
        <dbReference type="Proteomes" id="UP000557307"/>
    </source>
</evidence>
<reference evidence="4 5" key="1">
    <citation type="submission" date="2020-08" db="EMBL/GenBank/DDBJ databases">
        <title>Genomic Encyclopedia of Type Strains, Phase IV (KMG-IV): sequencing the most valuable type-strain genomes for metagenomic binning, comparative biology and taxonomic classification.</title>
        <authorList>
            <person name="Goeker M."/>
        </authorList>
    </citation>
    <scope>NUCLEOTIDE SEQUENCE [LARGE SCALE GENOMIC DNA]</scope>
    <source>
        <strain evidence="4 5">DSM 105074</strain>
    </source>
</reference>
<comment type="caution">
    <text evidence="4">The sequence shown here is derived from an EMBL/GenBank/DDBJ whole genome shotgun (WGS) entry which is preliminary data.</text>
</comment>